<dbReference type="Gene3D" id="3.40.605.10">
    <property type="entry name" value="Aldehyde Dehydrogenase, Chain A, domain 1"/>
    <property type="match status" value="1"/>
</dbReference>
<protein>
    <recommendedName>
        <fullName evidence="3">aldehyde dehydrogenase (NAD(+))</fullName>
        <ecNumber evidence="3">1.2.1.3</ecNumber>
    </recommendedName>
</protein>
<dbReference type="SUPFAM" id="SSF53720">
    <property type="entry name" value="ALDH-like"/>
    <property type="match status" value="1"/>
</dbReference>
<dbReference type="FunFam" id="3.40.605.10:FF:000007">
    <property type="entry name" value="NAD/NADP-dependent betaine aldehyde dehydrogenase"/>
    <property type="match status" value="1"/>
</dbReference>
<gene>
    <name evidence="8" type="ORF">P280DRAFT_456485</name>
</gene>
<dbReference type="CDD" id="cd07106">
    <property type="entry name" value="ALDH_AldA-AAD23400"/>
    <property type="match status" value="1"/>
</dbReference>
<evidence type="ECO:0000256" key="3">
    <source>
        <dbReference type="ARBA" id="ARBA00024226"/>
    </source>
</evidence>
<dbReference type="EC" id="1.2.1.3" evidence="3"/>
<evidence type="ECO:0000256" key="2">
    <source>
        <dbReference type="ARBA" id="ARBA00023002"/>
    </source>
</evidence>
<reference evidence="8" key="1">
    <citation type="journal article" date="2020" name="Stud. Mycol.">
        <title>101 Dothideomycetes genomes: a test case for predicting lifestyles and emergence of pathogens.</title>
        <authorList>
            <person name="Haridas S."/>
            <person name="Albert R."/>
            <person name="Binder M."/>
            <person name="Bloem J."/>
            <person name="Labutti K."/>
            <person name="Salamov A."/>
            <person name="Andreopoulos B."/>
            <person name="Baker S."/>
            <person name="Barry K."/>
            <person name="Bills G."/>
            <person name="Bluhm B."/>
            <person name="Cannon C."/>
            <person name="Castanera R."/>
            <person name="Culley D."/>
            <person name="Daum C."/>
            <person name="Ezra D."/>
            <person name="Gonzalez J."/>
            <person name="Henrissat B."/>
            <person name="Kuo A."/>
            <person name="Liang C."/>
            <person name="Lipzen A."/>
            <person name="Lutzoni F."/>
            <person name="Magnuson J."/>
            <person name="Mondo S."/>
            <person name="Nolan M."/>
            <person name="Ohm R."/>
            <person name="Pangilinan J."/>
            <person name="Park H.-J."/>
            <person name="Ramirez L."/>
            <person name="Alfaro M."/>
            <person name="Sun H."/>
            <person name="Tritt A."/>
            <person name="Yoshinaga Y."/>
            <person name="Zwiers L.-H."/>
            <person name="Turgeon B."/>
            <person name="Goodwin S."/>
            <person name="Spatafora J."/>
            <person name="Crous P."/>
            <person name="Grigoriev I."/>
        </authorList>
    </citation>
    <scope>NUCLEOTIDE SEQUENCE</scope>
    <source>
        <strain evidence="8">CBS 473.64</strain>
    </source>
</reference>
<evidence type="ECO:0000256" key="4">
    <source>
        <dbReference type="ARBA" id="ARBA00049194"/>
    </source>
</evidence>
<dbReference type="Gene3D" id="3.40.309.10">
    <property type="entry name" value="Aldehyde Dehydrogenase, Chain A, domain 2"/>
    <property type="match status" value="1"/>
</dbReference>
<dbReference type="InterPro" id="IPR016161">
    <property type="entry name" value="Ald_DH/histidinol_DH"/>
</dbReference>
<proteinExistence type="inferred from homology"/>
<dbReference type="GO" id="GO:0004029">
    <property type="term" value="F:aldehyde dehydrogenase (NAD+) activity"/>
    <property type="evidence" value="ECO:0007669"/>
    <property type="project" value="UniProtKB-EC"/>
</dbReference>
<dbReference type="PROSITE" id="PS00687">
    <property type="entry name" value="ALDEHYDE_DEHYDR_GLU"/>
    <property type="match status" value="1"/>
</dbReference>
<evidence type="ECO:0000256" key="6">
    <source>
        <dbReference type="RuleBase" id="RU003345"/>
    </source>
</evidence>
<accession>A0A6A6RW53</accession>
<evidence type="ECO:0000256" key="5">
    <source>
        <dbReference type="PROSITE-ProRule" id="PRU10007"/>
    </source>
</evidence>
<name>A0A6A6RW53_9PLEO</name>
<organism evidence="8 9">
    <name type="scientific">Massarina eburnea CBS 473.64</name>
    <dbReference type="NCBI Taxonomy" id="1395130"/>
    <lineage>
        <taxon>Eukaryota</taxon>
        <taxon>Fungi</taxon>
        <taxon>Dikarya</taxon>
        <taxon>Ascomycota</taxon>
        <taxon>Pezizomycotina</taxon>
        <taxon>Dothideomycetes</taxon>
        <taxon>Pleosporomycetidae</taxon>
        <taxon>Pleosporales</taxon>
        <taxon>Massarineae</taxon>
        <taxon>Massarinaceae</taxon>
        <taxon>Massarina</taxon>
    </lineage>
</organism>
<comment type="similarity">
    <text evidence="1 6">Belongs to the aldehyde dehydrogenase family.</text>
</comment>
<dbReference type="FunFam" id="3.40.309.10:FF:000009">
    <property type="entry name" value="Aldehyde dehydrogenase A"/>
    <property type="match status" value="1"/>
</dbReference>
<dbReference type="Pfam" id="PF00171">
    <property type="entry name" value="Aldedh"/>
    <property type="match status" value="1"/>
</dbReference>
<sequence>MSPGKVSNIVFDKFYNIVDGKQRGSDNVHHGINPSTGQELWDVPIGSQQDLDDAVAAAKKAFPAWRDTPIEKRKELLTQFGELIGQYTDELLAVFCKETGKPKKSAVAEIQGVQYLVQYHCSLEIPTEKYEAEDKTIYTEYTPLGICGGIIPWNFPLFLSAIKIVPALLTGNAIIIKPSPFTPYSGLKLVEIMQEVFPSGLVQAVGGNNELGQQLCEHPGIGKITFTGSIATGKKVMATASKTLKRVTLELGGNDASIILPDVDIKRVAPEVVKGAFQNSGQVCIATKRIYIHESIYKEFLAEMVAFTKSIKVGSPDEEDNFLGPVQNSMQYERVKGFFQDSKKQGYKFAVGEPDIVAANKGYFIQPTIIDNPPNGSRIIEEEPFGPIVPTQPWSDLEEVIARANNTNTGLGACVWGKDVEKASKVARRLEAGSVFVNSYEKADPHGMFGGHKESGIGGEMGTLGLLAYMNAHVIHVYKS</sequence>
<keyword evidence="9" id="KW-1185">Reference proteome</keyword>
<dbReference type="OrthoDB" id="310895at2759"/>
<feature type="active site" evidence="5">
    <location>
        <position position="250"/>
    </location>
</feature>
<evidence type="ECO:0000313" key="9">
    <source>
        <dbReference type="Proteomes" id="UP000799753"/>
    </source>
</evidence>
<dbReference type="InterPro" id="IPR016160">
    <property type="entry name" value="Ald_DH_CS_CYS"/>
</dbReference>
<evidence type="ECO:0000259" key="7">
    <source>
        <dbReference type="Pfam" id="PF00171"/>
    </source>
</evidence>
<dbReference type="InterPro" id="IPR016162">
    <property type="entry name" value="Ald_DH_N"/>
</dbReference>
<dbReference type="InterPro" id="IPR029510">
    <property type="entry name" value="Ald_DH_CS_GLU"/>
</dbReference>
<dbReference type="PROSITE" id="PS00070">
    <property type="entry name" value="ALDEHYDE_DEHYDR_CYS"/>
    <property type="match status" value="1"/>
</dbReference>
<keyword evidence="2 6" id="KW-0560">Oxidoreductase</keyword>
<evidence type="ECO:0000313" key="8">
    <source>
        <dbReference type="EMBL" id="KAF2638448.1"/>
    </source>
</evidence>
<feature type="domain" description="Aldehyde dehydrogenase" evidence="7">
    <location>
        <begin position="29"/>
        <end position="473"/>
    </location>
</feature>
<dbReference type="InterPro" id="IPR016163">
    <property type="entry name" value="Ald_DH_C"/>
</dbReference>
<dbReference type="InterPro" id="IPR015590">
    <property type="entry name" value="Aldehyde_DH_dom"/>
</dbReference>
<dbReference type="EMBL" id="MU006790">
    <property type="protein sequence ID" value="KAF2638448.1"/>
    <property type="molecule type" value="Genomic_DNA"/>
</dbReference>
<dbReference type="Proteomes" id="UP000799753">
    <property type="component" value="Unassembled WGS sequence"/>
</dbReference>
<dbReference type="InterPro" id="IPR044086">
    <property type="entry name" value="LUC3-like"/>
</dbReference>
<dbReference type="AlphaFoldDB" id="A0A6A6RW53"/>
<evidence type="ECO:0000256" key="1">
    <source>
        <dbReference type="ARBA" id="ARBA00009986"/>
    </source>
</evidence>
<dbReference type="PANTHER" id="PTHR11699">
    <property type="entry name" value="ALDEHYDE DEHYDROGENASE-RELATED"/>
    <property type="match status" value="1"/>
</dbReference>
<comment type="catalytic activity">
    <reaction evidence="4">
        <text>an aldehyde + NAD(+) + H2O = a carboxylate + NADH + 2 H(+)</text>
        <dbReference type="Rhea" id="RHEA:16185"/>
        <dbReference type="ChEBI" id="CHEBI:15377"/>
        <dbReference type="ChEBI" id="CHEBI:15378"/>
        <dbReference type="ChEBI" id="CHEBI:17478"/>
        <dbReference type="ChEBI" id="CHEBI:29067"/>
        <dbReference type="ChEBI" id="CHEBI:57540"/>
        <dbReference type="ChEBI" id="CHEBI:57945"/>
        <dbReference type="EC" id="1.2.1.3"/>
    </reaction>
</comment>